<accession>A0A380QN20</accession>
<evidence type="ECO:0000256" key="1">
    <source>
        <dbReference type="SAM" id="Phobius"/>
    </source>
</evidence>
<dbReference type="GO" id="GO:0006355">
    <property type="term" value="P:regulation of DNA-templated transcription"/>
    <property type="evidence" value="ECO:0007669"/>
    <property type="project" value="InterPro"/>
</dbReference>
<feature type="transmembrane region" description="Helical" evidence="1">
    <location>
        <begin position="129"/>
        <end position="147"/>
    </location>
</feature>
<sequence>MHTAKISRLNGNIIFHPLQRTLSMHKKETRLSENESRLLQMLLERTCEKKEIIHTIWESRGIIVTDSSYYKLIKQLRYSFSNIGVEEDPIMTLPRIGVRYVGTQEIIEPEAASSHSHGSISVKTRSLKTLATSLLLVAATIFIFDYVTI</sequence>
<name>A0A380QN20_YERRU</name>
<dbReference type="EMBL" id="UHJG01000001">
    <property type="protein sequence ID" value="SUQ00085.1"/>
    <property type="molecule type" value="Genomic_DNA"/>
</dbReference>
<keyword evidence="1" id="KW-1133">Transmembrane helix</keyword>
<dbReference type="SUPFAM" id="SSF46894">
    <property type="entry name" value="C-terminal effector domain of the bipartite response regulators"/>
    <property type="match status" value="1"/>
</dbReference>
<evidence type="ECO:0000313" key="3">
    <source>
        <dbReference type="Proteomes" id="UP000255169"/>
    </source>
</evidence>
<organism evidence="2 3">
    <name type="scientific">Yersinia ruckeri</name>
    <dbReference type="NCBI Taxonomy" id="29486"/>
    <lineage>
        <taxon>Bacteria</taxon>
        <taxon>Pseudomonadati</taxon>
        <taxon>Pseudomonadota</taxon>
        <taxon>Gammaproteobacteria</taxon>
        <taxon>Enterobacterales</taxon>
        <taxon>Yersiniaceae</taxon>
        <taxon>Yersinia</taxon>
    </lineage>
</organism>
<dbReference type="GO" id="GO:0003677">
    <property type="term" value="F:DNA binding"/>
    <property type="evidence" value="ECO:0007669"/>
    <property type="project" value="InterPro"/>
</dbReference>
<dbReference type="RefSeq" id="WP_038244581.1">
    <property type="nucleotide sequence ID" value="NZ_CCYO01000015.1"/>
</dbReference>
<dbReference type="InterPro" id="IPR016032">
    <property type="entry name" value="Sig_transdc_resp-reg_C-effctor"/>
</dbReference>
<dbReference type="InterPro" id="IPR036388">
    <property type="entry name" value="WH-like_DNA-bd_sf"/>
</dbReference>
<dbReference type="OrthoDB" id="7003224at2"/>
<reference evidence="2 3" key="1">
    <citation type="submission" date="2018-06" db="EMBL/GenBank/DDBJ databases">
        <authorList>
            <consortium name="Pathogen Informatics"/>
            <person name="Doyle S."/>
        </authorList>
    </citation>
    <scope>NUCLEOTIDE SEQUENCE [LARGE SCALE GENOMIC DNA]</scope>
    <source>
        <strain evidence="2 3">NCTC10476</strain>
    </source>
</reference>
<dbReference type="Proteomes" id="UP000255169">
    <property type="component" value="Unassembled WGS sequence"/>
</dbReference>
<evidence type="ECO:0000313" key="2">
    <source>
        <dbReference type="EMBL" id="SUQ00085.1"/>
    </source>
</evidence>
<keyword evidence="3" id="KW-1185">Reference proteome</keyword>
<gene>
    <name evidence="2" type="ORF">NCTC10476_01358</name>
</gene>
<keyword evidence="1" id="KW-0472">Membrane</keyword>
<dbReference type="GeneID" id="66878505"/>
<keyword evidence="1" id="KW-0812">Transmembrane</keyword>
<dbReference type="Gene3D" id="1.10.10.10">
    <property type="entry name" value="Winged helix-like DNA-binding domain superfamily/Winged helix DNA-binding domain"/>
    <property type="match status" value="1"/>
</dbReference>
<proteinExistence type="predicted"/>
<dbReference type="AlphaFoldDB" id="A0A380QN20"/>
<protein>
    <submittedName>
        <fullName evidence="2">Membrane protein</fullName>
    </submittedName>
</protein>
<dbReference type="STRING" id="29486.UGYR_13665"/>
<dbReference type="KEGG" id="yrb:UGYR_13665"/>